<feature type="transmembrane region" description="Helical" evidence="1">
    <location>
        <begin position="91"/>
        <end position="109"/>
    </location>
</feature>
<feature type="domain" description="EamA" evidence="2">
    <location>
        <begin position="143"/>
        <end position="277"/>
    </location>
</feature>
<feature type="transmembrane region" description="Helical" evidence="1">
    <location>
        <begin position="205"/>
        <end position="224"/>
    </location>
</feature>
<feature type="transmembrane region" description="Helical" evidence="1">
    <location>
        <begin position="59"/>
        <end position="79"/>
    </location>
</feature>
<sequence>MELPVFLIVLMAALLHASWNAFVKMNGDRFLFMAVMMAGSAVVAFGATIFLPLPAPESWPYIATSVLLHTGYPLFLLMAYKFGDLSHVYPLARGSAPLIVALVSVLYIGDVLSHQAVIAVLIMAFGIMSLSLTRGAQNLWNPWAVFFALGTGLFIAAYTLTDGIGARLAGSAHSYTAWMMGLEGIPFIAYVLMTRKSQALPQIARVWKTATLMGLMSLVAYWSVIWAMTVAPIALVAAVRETSIIFALLFGVFFLKERLSLMKLAATFMTLFGVVLLKINRS</sequence>
<dbReference type="AlphaFoldDB" id="A0A6L8WBC1"/>
<reference evidence="3 4" key="1">
    <citation type="submission" date="2019-12" db="EMBL/GenBank/DDBJ databases">
        <title>Snethiella sp. nov. sp. isolated from sea sand.</title>
        <authorList>
            <person name="Kim J."/>
            <person name="Jeong S.E."/>
            <person name="Jung H.S."/>
            <person name="Jeon C.O."/>
        </authorList>
    </citation>
    <scope>NUCLEOTIDE SEQUENCE [LARGE SCALE GENOMIC DNA]</scope>
    <source>
        <strain evidence="3 4">DP05</strain>
    </source>
</reference>
<evidence type="ECO:0000256" key="1">
    <source>
        <dbReference type="SAM" id="Phobius"/>
    </source>
</evidence>
<organism evidence="3 4">
    <name type="scientific">Sneathiella litorea</name>
    <dbReference type="NCBI Taxonomy" id="2606216"/>
    <lineage>
        <taxon>Bacteria</taxon>
        <taxon>Pseudomonadati</taxon>
        <taxon>Pseudomonadota</taxon>
        <taxon>Alphaproteobacteria</taxon>
        <taxon>Sneathiellales</taxon>
        <taxon>Sneathiellaceae</taxon>
        <taxon>Sneathiella</taxon>
    </lineage>
</organism>
<feature type="transmembrane region" description="Helical" evidence="1">
    <location>
        <begin position="140"/>
        <end position="160"/>
    </location>
</feature>
<proteinExistence type="predicted"/>
<feature type="transmembrane region" description="Helical" evidence="1">
    <location>
        <begin position="30"/>
        <end position="53"/>
    </location>
</feature>
<accession>A0A6L8WBC1</accession>
<dbReference type="InterPro" id="IPR037185">
    <property type="entry name" value="EmrE-like"/>
</dbReference>
<dbReference type="Proteomes" id="UP000476030">
    <property type="component" value="Unassembled WGS sequence"/>
</dbReference>
<name>A0A6L8WBC1_9PROT</name>
<feature type="transmembrane region" description="Helical" evidence="1">
    <location>
        <begin position="230"/>
        <end position="254"/>
    </location>
</feature>
<comment type="caution">
    <text evidence="3">The sequence shown here is derived from an EMBL/GenBank/DDBJ whole genome shotgun (WGS) entry which is preliminary data.</text>
</comment>
<feature type="transmembrane region" description="Helical" evidence="1">
    <location>
        <begin position="115"/>
        <end position="133"/>
    </location>
</feature>
<evidence type="ECO:0000313" key="3">
    <source>
        <dbReference type="EMBL" id="MZR31959.1"/>
    </source>
</evidence>
<feature type="transmembrane region" description="Helical" evidence="1">
    <location>
        <begin position="6"/>
        <end position="23"/>
    </location>
</feature>
<keyword evidence="1" id="KW-0812">Transmembrane</keyword>
<keyword evidence="1" id="KW-1133">Transmembrane helix</keyword>
<dbReference type="Gene3D" id="1.10.3730.20">
    <property type="match status" value="1"/>
</dbReference>
<dbReference type="EMBL" id="WTUW01000009">
    <property type="protein sequence ID" value="MZR31959.1"/>
    <property type="molecule type" value="Genomic_DNA"/>
</dbReference>
<dbReference type="RefSeq" id="WP_161316542.1">
    <property type="nucleotide sequence ID" value="NZ_WTUW01000009.1"/>
</dbReference>
<dbReference type="SUPFAM" id="SSF103481">
    <property type="entry name" value="Multidrug resistance efflux transporter EmrE"/>
    <property type="match status" value="2"/>
</dbReference>
<protein>
    <submittedName>
        <fullName evidence="3">EamA family transporter</fullName>
    </submittedName>
</protein>
<dbReference type="GO" id="GO:0016020">
    <property type="term" value="C:membrane"/>
    <property type="evidence" value="ECO:0007669"/>
    <property type="project" value="InterPro"/>
</dbReference>
<dbReference type="InterPro" id="IPR000620">
    <property type="entry name" value="EamA_dom"/>
</dbReference>
<gene>
    <name evidence="3" type="ORF">GQE98_15075</name>
</gene>
<evidence type="ECO:0000313" key="4">
    <source>
        <dbReference type="Proteomes" id="UP000476030"/>
    </source>
</evidence>
<evidence type="ECO:0000259" key="2">
    <source>
        <dbReference type="Pfam" id="PF00892"/>
    </source>
</evidence>
<keyword evidence="1" id="KW-0472">Membrane</keyword>
<dbReference type="Pfam" id="PF00892">
    <property type="entry name" value="EamA"/>
    <property type="match status" value="1"/>
</dbReference>
<keyword evidence="4" id="KW-1185">Reference proteome</keyword>
<feature type="transmembrane region" description="Helical" evidence="1">
    <location>
        <begin position="172"/>
        <end position="193"/>
    </location>
</feature>